<evidence type="ECO:0000256" key="5">
    <source>
        <dbReference type="ARBA" id="ARBA00022676"/>
    </source>
</evidence>
<comment type="pathway">
    <text evidence="8">Purine metabolism.</text>
</comment>
<keyword evidence="7" id="KW-0660">Purine salvage</keyword>
<comment type="subunit">
    <text evidence="3">Homodimer.</text>
</comment>
<evidence type="ECO:0000256" key="3">
    <source>
        <dbReference type="ARBA" id="ARBA00011738"/>
    </source>
</evidence>
<evidence type="ECO:0000313" key="9">
    <source>
        <dbReference type="EMBL" id="MFF5294993.1"/>
    </source>
</evidence>
<evidence type="ECO:0000256" key="1">
    <source>
        <dbReference type="ARBA" id="ARBA00004496"/>
    </source>
</evidence>
<name>A0ABW6WPM1_9ACTN</name>
<dbReference type="Gene3D" id="3.40.50.2020">
    <property type="match status" value="1"/>
</dbReference>
<dbReference type="PANTHER" id="PTHR11776:SF7">
    <property type="entry name" value="PHOSPHORIBOSYLTRANSFERASE DOMAIN-CONTAINING PROTEIN"/>
    <property type="match status" value="1"/>
</dbReference>
<dbReference type="CDD" id="cd06223">
    <property type="entry name" value="PRTases_typeI"/>
    <property type="match status" value="1"/>
</dbReference>
<dbReference type="SUPFAM" id="SSF53271">
    <property type="entry name" value="PRTase-like"/>
    <property type="match status" value="1"/>
</dbReference>
<evidence type="ECO:0000256" key="4">
    <source>
        <dbReference type="ARBA" id="ARBA00022490"/>
    </source>
</evidence>
<dbReference type="PANTHER" id="PTHR11776">
    <property type="entry name" value="ADENINE PHOSPHORIBOSYLTRANSFERASE"/>
    <property type="match status" value="1"/>
</dbReference>
<keyword evidence="5 9" id="KW-0328">Glycosyltransferase</keyword>
<comment type="caution">
    <text evidence="9">The sequence shown here is derived from an EMBL/GenBank/DDBJ whole genome shotgun (WGS) entry which is preliminary data.</text>
</comment>
<keyword evidence="10" id="KW-1185">Reference proteome</keyword>
<keyword evidence="4" id="KW-0963">Cytoplasm</keyword>
<comment type="similarity">
    <text evidence="2">Belongs to the purine/pyrimidine phosphoribosyltransferase family.</text>
</comment>
<evidence type="ECO:0000256" key="7">
    <source>
        <dbReference type="ARBA" id="ARBA00022726"/>
    </source>
</evidence>
<gene>
    <name evidence="9" type="ORF">ACFY35_36605</name>
</gene>
<evidence type="ECO:0000256" key="2">
    <source>
        <dbReference type="ARBA" id="ARBA00008391"/>
    </source>
</evidence>
<dbReference type="InterPro" id="IPR000836">
    <property type="entry name" value="PRTase_dom"/>
</dbReference>
<evidence type="ECO:0000256" key="6">
    <source>
        <dbReference type="ARBA" id="ARBA00022679"/>
    </source>
</evidence>
<keyword evidence="6" id="KW-0808">Transferase</keyword>
<evidence type="ECO:0000256" key="8">
    <source>
        <dbReference type="ARBA" id="ARBA00025704"/>
    </source>
</evidence>
<accession>A0ABW6WPM1</accession>
<proteinExistence type="inferred from homology"/>
<evidence type="ECO:0000313" key="10">
    <source>
        <dbReference type="Proteomes" id="UP001602245"/>
    </source>
</evidence>
<dbReference type="InterPro" id="IPR050120">
    <property type="entry name" value="Adenine_PRTase"/>
</dbReference>
<sequence length="179" mass="19092">MSVDLRDLLRARFAWTDPGGHTGYVVSNRSGWWRDPLILSGLGEALGDLFKEATPTVVVSPEVTGFLVGPLVARAIGAGFVEAYRAGARRPIAEPMTWAEVPSDHRGDQQHLGVREGLVGPEDRVLVVDDWVATGAQAAALRSLFPDAYVGTAVIVSECSPAVSISLDIRGLLTGQDLM</sequence>
<organism evidence="9 10">
    <name type="scientific">Paractinoplanes globisporus</name>
    <dbReference type="NCBI Taxonomy" id="113565"/>
    <lineage>
        <taxon>Bacteria</taxon>
        <taxon>Bacillati</taxon>
        <taxon>Actinomycetota</taxon>
        <taxon>Actinomycetes</taxon>
        <taxon>Micromonosporales</taxon>
        <taxon>Micromonosporaceae</taxon>
        <taxon>Paractinoplanes</taxon>
    </lineage>
</organism>
<dbReference type="RefSeq" id="WP_020516865.1">
    <property type="nucleotide sequence ID" value="NZ_JBIAZU010000007.1"/>
</dbReference>
<reference evidence="9 10" key="1">
    <citation type="submission" date="2024-10" db="EMBL/GenBank/DDBJ databases">
        <title>The Natural Products Discovery Center: Release of the First 8490 Sequenced Strains for Exploring Actinobacteria Biosynthetic Diversity.</title>
        <authorList>
            <person name="Kalkreuter E."/>
            <person name="Kautsar S.A."/>
            <person name="Yang D."/>
            <person name="Bader C.D."/>
            <person name="Teijaro C.N."/>
            <person name="Fluegel L."/>
            <person name="Davis C.M."/>
            <person name="Simpson J.R."/>
            <person name="Lauterbach L."/>
            <person name="Steele A.D."/>
            <person name="Gui C."/>
            <person name="Meng S."/>
            <person name="Li G."/>
            <person name="Viehrig K."/>
            <person name="Ye F."/>
            <person name="Su P."/>
            <person name="Kiefer A.F."/>
            <person name="Nichols A."/>
            <person name="Cepeda A.J."/>
            <person name="Yan W."/>
            <person name="Fan B."/>
            <person name="Jiang Y."/>
            <person name="Adhikari A."/>
            <person name="Zheng C.-J."/>
            <person name="Schuster L."/>
            <person name="Cowan T.M."/>
            <person name="Smanski M.J."/>
            <person name="Chevrette M.G."/>
            <person name="De Carvalho L.P.S."/>
            <person name="Shen B."/>
        </authorList>
    </citation>
    <scope>NUCLEOTIDE SEQUENCE [LARGE SCALE GENOMIC DNA]</scope>
    <source>
        <strain evidence="9 10">NPDC000087</strain>
    </source>
</reference>
<dbReference type="InterPro" id="IPR029057">
    <property type="entry name" value="PRTase-like"/>
</dbReference>
<dbReference type="GO" id="GO:0016757">
    <property type="term" value="F:glycosyltransferase activity"/>
    <property type="evidence" value="ECO:0007669"/>
    <property type="project" value="UniProtKB-KW"/>
</dbReference>
<protein>
    <submittedName>
        <fullName evidence="9">Phosphoribosyltransferase</fullName>
    </submittedName>
</protein>
<comment type="subcellular location">
    <subcellularLocation>
        <location evidence="1">Cytoplasm</location>
    </subcellularLocation>
</comment>
<dbReference type="Proteomes" id="UP001602245">
    <property type="component" value="Unassembled WGS sequence"/>
</dbReference>
<dbReference type="EMBL" id="JBIAZU010000007">
    <property type="protein sequence ID" value="MFF5294993.1"/>
    <property type="molecule type" value="Genomic_DNA"/>
</dbReference>